<gene>
    <name evidence="7 8" type="primary">mltG</name>
    <name evidence="8" type="ORF">ENT17_05350</name>
</gene>
<dbReference type="EC" id="4.2.2.29" evidence="7"/>
<sequence>MSMAKSKRGGLSFGCFLLLLISLMGMVALGWMLVQIPVLAEQRFGYASSKLDVFDRYWYSLKLLLKYAELTTPLEPQATPRPFVIQRGETAEQVAIRLQREGLIRDYEAFRDYMVYSGLDTAIQAGEYEISPAWNAIEIGHQLLDATPDQITFVILAGWRVEEIAASLPTSGLQITPEEFLQFVRNPPSEWHPAGRDSTGMSLEGYLFPGEYRFRRDASVREVVAAFLDRFNEQVDANLREGFSRQGLTLHEAVTLASIVHREGVVEEERPMIASVFYNRLRAGMKLDADPTVQYALGYNSIQQTWWTNPLSRDDLMVNSPYNTYQNTGLPPAPICNPSLSAFQAVAYPADSPYFYFRARCDGSRKHSFAKTFEEHLQNACP</sequence>
<proteinExistence type="inferred from homology"/>
<dbReference type="EMBL" id="DSXR01000052">
    <property type="protein sequence ID" value="HGS87028.1"/>
    <property type="molecule type" value="Genomic_DNA"/>
</dbReference>
<keyword evidence="5 7" id="KW-0456">Lyase</keyword>
<evidence type="ECO:0000256" key="6">
    <source>
        <dbReference type="ARBA" id="ARBA00023316"/>
    </source>
</evidence>
<keyword evidence="2 7" id="KW-0812">Transmembrane</keyword>
<dbReference type="GO" id="GO:0008932">
    <property type="term" value="F:lytic endotransglycosylase activity"/>
    <property type="evidence" value="ECO:0007669"/>
    <property type="project" value="UniProtKB-UniRule"/>
</dbReference>
<comment type="function">
    <text evidence="7">Functions as a peptidoglycan terminase that cleaves nascent peptidoglycan strands endolytically to terminate their elongation.</text>
</comment>
<evidence type="ECO:0000256" key="1">
    <source>
        <dbReference type="ARBA" id="ARBA00022475"/>
    </source>
</evidence>
<accession>A0A7C4Q230</accession>
<organism evidence="8">
    <name type="scientific">Bellilinea caldifistulae</name>
    <dbReference type="NCBI Taxonomy" id="360411"/>
    <lineage>
        <taxon>Bacteria</taxon>
        <taxon>Bacillati</taxon>
        <taxon>Chloroflexota</taxon>
        <taxon>Anaerolineae</taxon>
        <taxon>Anaerolineales</taxon>
        <taxon>Anaerolineaceae</taxon>
        <taxon>Bellilinea</taxon>
    </lineage>
</organism>
<feature type="site" description="Important for catalytic activity" evidence="7">
    <location>
        <position position="263"/>
    </location>
</feature>
<keyword evidence="6 7" id="KW-0961">Cell wall biogenesis/degradation</keyword>
<protein>
    <recommendedName>
        <fullName evidence="7">Endolytic murein transglycosylase</fullName>
        <ecNumber evidence="7">4.2.2.29</ecNumber>
    </recommendedName>
    <alternativeName>
        <fullName evidence="7">Peptidoglycan lytic transglycosylase</fullName>
    </alternativeName>
    <alternativeName>
        <fullName evidence="7">Peptidoglycan polymerization terminase</fullName>
    </alternativeName>
</protein>
<evidence type="ECO:0000256" key="5">
    <source>
        <dbReference type="ARBA" id="ARBA00023239"/>
    </source>
</evidence>
<comment type="caution">
    <text evidence="8">The sequence shown here is derived from an EMBL/GenBank/DDBJ whole genome shotgun (WGS) entry which is preliminary data.</text>
</comment>
<dbReference type="NCBIfam" id="TIGR00247">
    <property type="entry name" value="endolytic transglycosylase MltG"/>
    <property type="match status" value="1"/>
</dbReference>
<dbReference type="CDD" id="cd08010">
    <property type="entry name" value="MltG_like"/>
    <property type="match status" value="1"/>
</dbReference>
<dbReference type="PANTHER" id="PTHR30518">
    <property type="entry name" value="ENDOLYTIC MUREIN TRANSGLYCOSYLASE"/>
    <property type="match status" value="1"/>
</dbReference>
<keyword evidence="4 7" id="KW-0472">Membrane</keyword>
<dbReference type="InterPro" id="IPR003770">
    <property type="entry name" value="MLTG-like"/>
</dbReference>
<dbReference type="AlphaFoldDB" id="A0A7C4Q230"/>
<keyword evidence="3 7" id="KW-1133">Transmembrane helix</keyword>
<dbReference type="GO" id="GO:0005886">
    <property type="term" value="C:plasma membrane"/>
    <property type="evidence" value="ECO:0007669"/>
    <property type="project" value="UniProtKB-UniRule"/>
</dbReference>
<dbReference type="Pfam" id="PF02618">
    <property type="entry name" value="YceG"/>
    <property type="match status" value="1"/>
</dbReference>
<name>A0A7C4Q230_9CHLR</name>
<evidence type="ECO:0000313" key="8">
    <source>
        <dbReference type="EMBL" id="HGS87028.1"/>
    </source>
</evidence>
<evidence type="ECO:0000256" key="7">
    <source>
        <dbReference type="HAMAP-Rule" id="MF_02065"/>
    </source>
</evidence>
<keyword evidence="1 7" id="KW-1003">Cell membrane</keyword>
<dbReference type="GO" id="GO:0071555">
    <property type="term" value="P:cell wall organization"/>
    <property type="evidence" value="ECO:0007669"/>
    <property type="project" value="UniProtKB-KW"/>
</dbReference>
<reference evidence="8" key="1">
    <citation type="journal article" date="2020" name="mSystems">
        <title>Genome- and Community-Level Interaction Insights into Carbon Utilization and Element Cycling Functions of Hydrothermarchaeota in Hydrothermal Sediment.</title>
        <authorList>
            <person name="Zhou Z."/>
            <person name="Liu Y."/>
            <person name="Xu W."/>
            <person name="Pan J."/>
            <person name="Luo Z.H."/>
            <person name="Li M."/>
        </authorList>
    </citation>
    <scope>NUCLEOTIDE SEQUENCE [LARGE SCALE GENOMIC DNA]</scope>
    <source>
        <strain evidence="8">SpSt-556</strain>
    </source>
</reference>
<evidence type="ECO:0000256" key="4">
    <source>
        <dbReference type="ARBA" id="ARBA00023136"/>
    </source>
</evidence>
<dbReference type="GO" id="GO:0009252">
    <property type="term" value="P:peptidoglycan biosynthetic process"/>
    <property type="evidence" value="ECO:0007669"/>
    <property type="project" value="UniProtKB-UniRule"/>
</dbReference>
<comment type="catalytic activity">
    <reaction evidence="7">
        <text>a peptidoglycan chain = a peptidoglycan chain with N-acetyl-1,6-anhydromuramyl-[peptide] at the reducing end + a peptidoglycan chain with N-acetylglucosamine at the non-reducing end.</text>
        <dbReference type="EC" id="4.2.2.29"/>
    </reaction>
</comment>
<evidence type="ECO:0000256" key="2">
    <source>
        <dbReference type="ARBA" id="ARBA00022692"/>
    </source>
</evidence>
<dbReference type="HAMAP" id="MF_02065">
    <property type="entry name" value="MltG"/>
    <property type="match status" value="1"/>
</dbReference>
<comment type="similarity">
    <text evidence="7">Belongs to the transglycosylase MltG family.</text>
</comment>
<evidence type="ECO:0000256" key="3">
    <source>
        <dbReference type="ARBA" id="ARBA00022989"/>
    </source>
</evidence>
<dbReference type="PANTHER" id="PTHR30518:SF2">
    <property type="entry name" value="ENDOLYTIC MUREIN TRANSGLYCOSYLASE"/>
    <property type="match status" value="1"/>
</dbReference>
<dbReference type="Gene3D" id="3.30.1490.480">
    <property type="entry name" value="Endolytic murein transglycosylase"/>
    <property type="match status" value="1"/>
</dbReference>